<protein>
    <submittedName>
        <fullName evidence="2">Uncharacterized protein</fullName>
    </submittedName>
</protein>
<evidence type="ECO:0000313" key="2">
    <source>
        <dbReference type="EMBL" id="KAH3680523.1"/>
    </source>
</evidence>
<dbReference type="EMBL" id="JAEUBG010004720">
    <property type="protein sequence ID" value="KAH3680523.1"/>
    <property type="molecule type" value="Genomic_DNA"/>
</dbReference>
<keyword evidence="3" id="KW-1185">Reference proteome</keyword>
<sequence length="131" mass="14646">MNHGNLTSKNILRSKIPTRGFKGAPMNKSDDSSGHDLAKLVQDGVQWEDTSEVKAQSNDNGGVERSQSVTEVWQLLALQVNQWLTLGPDTRPDVVEGKLNSEESKEVLPDGQRRNTVIQEQFQQMQDEVTE</sequence>
<name>A0A9P8TI81_WICPI</name>
<reference evidence="2" key="2">
    <citation type="submission" date="2021-01" db="EMBL/GenBank/DDBJ databases">
        <authorList>
            <person name="Schikora-Tamarit M.A."/>
        </authorList>
    </citation>
    <scope>NUCLEOTIDE SEQUENCE</scope>
    <source>
        <strain evidence="2">CBS2887</strain>
    </source>
</reference>
<gene>
    <name evidence="2" type="ORF">WICPIJ_008251</name>
</gene>
<dbReference type="AlphaFoldDB" id="A0A9P8TI81"/>
<accession>A0A9P8TI81</accession>
<feature type="region of interest" description="Disordered" evidence="1">
    <location>
        <begin position="1"/>
        <end position="36"/>
    </location>
</feature>
<evidence type="ECO:0000313" key="3">
    <source>
        <dbReference type="Proteomes" id="UP000774326"/>
    </source>
</evidence>
<dbReference type="Proteomes" id="UP000774326">
    <property type="component" value="Unassembled WGS sequence"/>
</dbReference>
<reference evidence="2" key="1">
    <citation type="journal article" date="2021" name="Open Biol.">
        <title>Shared evolutionary footprints suggest mitochondrial oxidative damage underlies multiple complex I losses in fungi.</title>
        <authorList>
            <person name="Schikora-Tamarit M.A."/>
            <person name="Marcet-Houben M."/>
            <person name="Nosek J."/>
            <person name="Gabaldon T."/>
        </authorList>
    </citation>
    <scope>NUCLEOTIDE SEQUENCE</scope>
    <source>
        <strain evidence="2">CBS2887</strain>
    </source>
</reference>
<feature type="compositionally biased region" description="Polar residues" evidence="1">
    <location>
        <begin position="1"/>
        <end position="11"/>
    </location>
</feature>
<organism evidence="2 3">
    <name type="scientific">Wickerhamomyces pijperi</name>
    <name type="common">Yeast</name>
    <name type="synonym">Pichia pijperi</name>
    <dbReference type="NCBI Taxonomy" id="599730"/>
    <lineage>
        <taxon>Eukaryota</taxon>
        <taxon>Fungi</taxon>
        <taxon>Dikarya</taxon>
        <taxon>Ascomycota</taxon>
        <taxon>Saccharomycotina</taxon>
        <taxon>Saccharomycetes</taxon>
        <taxon>Phaffomycetales</taxon>
        <taxon>Wickerhamomycetaceae</taxon>
        <taxon>Wickerhamomyces</taxon>
    </lineage>
</organism>
<evidence type="ECO:0000256" key="1">
    <source>
        <dbReference type="SAM" id="MobiDB-lite"/>
    </source>
</evidence>
<proteinExistence type="predicted"/>
<comment type="caution">
    <text evidence="2">The sequence shown here is derived from an EMBL/GenBank/DDBJ whole genome shotgun (WGS) entry which is preliminary data.</text>
</comment>